<comment type="caution">
    <text evidence="1">The sequence shown here is derived from an EMBL/GenBank/DDBJ whole genome shotgun (WGS) entry which is preliminary data.</text>
</comment>
<sequence>MVSLWKARHISCYWQRFAELAGTHFIKVAGIQGTELAAYTALSSPTRTFTQHKVKEYSLTQVNTHHSSIPLL</sequence>
<protein>
    <submittedName>
        <fullName evidence="1">Uncharacterized protein</fullName>
    </submittedName>
</protein>
<name>A0A1D1UR56_RAMVA</name>
<dbReference type="EMBL" id="BDGG01000001">
    <property type="protein sequence ID" value="GAU88658.1"/>
    <property type="molecule type" value="Genomic_DNA"/>
</dbReference>
<gene>
    <name evidence="1" type="primary">RvY_01309-1</name>
    <name evidence="1" type="synonym">RvY_01309.1</name>
    <name evidence="1" type="ORF">RvY_01309</name>
</gene>
<keyword evidence="2" id="KW-1185">Reference proteome</keyword>
<evidence type="ECO:0000313" key="1">
    <source>
        <dbReference type="EMBL" id="GAU88658.1"/>
    </source>
</evidence>
<dbReference type="AlphaFoldDB" id="A0A1D1UR56"/>
<reference evidence="1 2" key="1">
    <citation type="journal article" date="2016" name="Nat. Commun.">
        <title>Extremotolerant tardigrade genome and improved radiotolerance of human cultured cells by tardigrade-unique protein.</title>
        <authorList>
            <person name="Hashimoto T."/>
            <person name="Horikawa D.D."/>
            <person name="Saito Y."/>
            <person name="Kuwahara H."/>
            <person name="Kozuka-Hata H."/>
            <person name="Shin-I T."/>
            <person name="Minakuchi Y."/>
            <person name="Ohishi K."/>
            <person name="Motoyama A."/>
            <person name="Aizu T."/>
            <person name="Enomoto A."/>
            <person name="Kondo K."/>
            <person name="Tanaka S."/>
            <person name="Hara Y."/>
            <person name="Koshikawa S."/>
            <person name="Sagara H."/>
            <person name="Miura T."/>
            <person name="Yokobori S."/>
            <person name="Miyagawa K."/>
            <person name="Suzuki Y."/>
            <person name="Kubo T."/>
            <person name="Oyama M."/>
            <person name="Kohara Y."/>
            <person name="Fujiyama A."/>
            <person name="Arakawa K."/>
            <person name="Katayama T."/>
            <person name="Toyoda A."/>
            <person name="Kunieda T."/>
        </authorList>
    </citation>
    <scope>NUCLEOTIDE SEQUENCE [LARGE SCALE GENOMIC DNA]</scope>
    <source>
        <strain evidence="1 2">YOKOZUNA-1</strain>
    </source>
</reference>
<evidence type="ECO:0000313" key="2">
    <source>
        <dbReference type="Proteomes" id="UP000186922"/>
    </source>
</evidence>
<accession>A0A1D1UR56</accession>
<dbReference type="Proteomes" id="UP000186922">
    <property type="component" value="Unassembled WGS sequence"/>
</dbReference>
<proteinExistence type="predicted"/>
<organism evidence="1 2">
    <name type="scientific">Ramazzottius varieornatus</name>
    <name type="common">Water bear</name>
    <name type="synonym">Tardigrade</name>
    <dbReference type="NCBI Taxonomy" id="947166"/>
    <lineage>
        <taxon>Eukaryota</taxon>
        <taxon>Metazoa</taxon>
        <taxon>Ecdysozoa</taxon>
        <taxon>Tardigrada</taxon>
        <taxon>Eutardigrada</taxon>
        <taxon>Parachela</taxon>
        <taxon>Hypsibioidea</taxon>
        <taxon>Ramazzottiidae</taxon>
        <taxon>Ramazzottius</taxon>
    </lineage>
</organism>